<evidence type="ECO:0000313" key="2">
    <source>
        <dbReference type="Proteomes" id="UP000287224"/>
    </source>
</evidence>
<dbReference type="AlphaFoldDB" id="A0A401ZI06"/>
<dbReference type="RefSeq" id="WP_126597422.1">
    <property type="nucleotide sequence ID" value="NZ_BIFQ01000001.1"/>
</dbReference>
<dbReference type="EMBL" id="BIFQ01000001">
    <property type="protein sequence ID" value="GCE06479.1"/>
    <property type="molecule type" value="Genomic_DNA"/>
</dbReference>
<proteinExistence type="predicted"/>
<gene>
    <name evidence="1" type="ORF">KDAU_38080</name>
</gene>
<keyword evidence="2" id="KW-1185">Reference proteome</keyword>
<reference evidence="2" key="1">
    <citation type="submission" date="2018-12" db="EMBL/GenBank/DDBJ databases">
        <title>Tengunoibacter tsumagoiensis gen. nov., sp. nov., Dictyobacter kobayashii sp. nov., D. alpinus sp. nov., and D. joshuensis sp. nov. and description of Dictyobacteraceae fam. nov. within the order Ktedonobacterales isolated from Tengu-no-mugimeshi.</title>
        <authorList>
            <person name="Wang C.M."/>
            <person name="Zheng Y."/>
            <person name="Sakai Y."/>
            <person name="Toyoda A."/>
            <person name="Minakuchi Y."/>
            <person name="Abe K."/>
            <person name="Yokota A."/>
            <person name="Yabe S."/>
        </authorList>
    </citation>
    <scope>NUCLEOTIDE SEQUENCE [LARGE SCALE GENOMIC DNA]</scope>
    <source>
        <strain evidence="2">S-27</strain>
    </source>
</reference>
<evidence type="ECO:0000313" key="1">
    <source>
        <dbReference type="EMBL" id="GCE06479.1"/>
    </source>
</evidence>
<dbReference type="OrthoDB" id="164372at2"/>
<sequence>MQEHSSIVKGDDFQNLLGMGFSEIEAAQLVHMKEHVTEQVEYREILQESRRLDFVRWLIEHKRIKD</sequence>
<organism evidence="1 2">
    <name type="scientific">Dictyobacter aurantiacus</name>
    <dbReference type="NCBI Taxonomy" id="1936993"/>
    <lineage>
        <taxon>Bacteria</taxon>
        <taxon>Bacillati</taxon>
        <taxon>Chloroflexota</taxon>
        <taxon>Ktedonobacteria</taxon>
        <taxon>Ktedonobacterales</taxon>
        <taxon>Dictyobacteraceae</taxon>
        <taxon>Dictyobacter</taxon>
    </lineage>
</organism>
<comment type="caution">
    <text evidence="1">The sequence shown here is derived from an EMBL/GenBank/DDBJ whole genome shotgun (WGS) entry which is preliminary data.</text>
</comment>
<dbReference type="Proteomes" id="UP000287224">
    <property type="component" value="Unassembled WGS sequence"/>
</dbReference>
<accession>A0A401ZI06</accession>
<protein>
    <submittedName>
        <fullName evidence="1">Uncharacterized protein</fullName>
    </submittedName>
</protein>
<name>A0A401ZI06_9CHLR</name>